<evidence type="ECO:0000256" key="5">
    <source>
        <dbReference type="ARBA" id="ARBA00022723"/>
    </source>
</evidence>
<dbReference type="AlphaFoldDB" id="A0A8E5F971"/>
<dbReference type="GO" id="GO:0003899">
    <property type="term" value="F:DNA-directed RNA polymerase activity"/>
    <property type="evidence" value="ECO:0007669"/>
    <property type="project" value="UniProtKB-EC"/>
</dbReference>
<evidence type="ECO:0000256" key="7">
    <source>
        <dbReference type="ARBA" id="ARBA00023163"/>
    </source>
</evidence>
<evidence type="ECO:0000313" key="11">
    <source>
        <dbReference type="EMBL" id="QSV12732.1"/>
    </source>
</evidence>
<keyword evidence="5" id="KW-0479">Metal-binding</keyword>
<dbReference type="EC" id="2.7.7.6" evidence="1"/>
<feature type="domain" description="RNA polymerase Rpb1" evidence="9">
    <location>
        <begin position="171"/>
        <end position="1177"/>
    </location>
</feature>
<proteinExistence type="predicted"/>
<organism evidence="11">
    <name type="scientific">Phaeophyceae sp</name>
    <dbReference type="NCBI Taxonomy" id="2249243"/>
    <lineage>
        <taxon>Eukaryota</taxon>
        <taxon>Sar</taxon>
        <taxon>Stramenopiles</taxon>
        <taxon>Ochrophyta</taxon>
        <taxon>PX clade</taxon>
        <taxon>Phaeophyceae</taxon>
    </lineage>
</organism>
<dbReference type="Pfam" id="PF04983">
    <property type="entry name" value="RNA_pol_Rpb1_3"/>
    <property type="match status" value="1"/>
</dbReference>
<keyword evidence="2 11" id="KW-0240">DNA-directed RNA polymerase</keyword>
<name>A0A8E5F971_9PHAE</name>
<keyword evidence="4" id="KW-0548">Nucleotidyltransferase</keyword>
<evidence type="ECO:0000256" key="2">
    <source>
        <dbReference type="ARBA" id="ARBA00022478"/>
    </source>
</evidence>
<evidence type="ECO:0000259" key="8">
    <source>
        <dbReference type="Pfam" id="PF04983"/>
    </source>
</evidence>
<dbReference type="Pfam" id="PF05000">
    <property type="entry name" value="RNA_pol_Rpb1_4"/>
    <property type="match status" value="1"/>
</dbReference>
<dbReference type="InterPro" id="IPR007083">
    <property type="entry name" value="RNA_pol_Rpb1_4"/>
</dbReference>
<dbReference type="InterPro" id="IPR045867">
    <property type="entry name" value="DNA-dir_RpoC_beta_prime"/>
</dbReference>
<keyword evidence="11" id="KW-0934">Plastid</keyword>
<keyword evidence="6" id="KW-0862">Zinc</keyword>
<dbReference type="NCBIfam" id="TIGR02388">
    <property type="entry name" value="rpoC2_cyan"/>
    <property type="match status" value="1"/>
</dbReference>
<feature type="domain" description="RNA polymerase Rpb1" evidence="8">
    <location>
        <begin position="6"/>
        <end position="61"/>
    </location>
</feature>
<protein>
    <recommendedName>
        <fullName evidence="1">DNA-directed RNA polymerase</fullName>
        <ecNumber evidence="1">2.7.7.6</ecNumber>
    </recommendedName>
</protein>
<dbReference type="PANTHER" id="PTHR19376:SF68">
    <property type="entry name" value="DNA-DIRECTED RNA POLYMERASE SUBUNIT BETA"/>
    <property type="match status" value="1"/>
</dbReference>
<sequence>MIKKSKIFINKIIDKQELKNLIKGAFEIYGQRKAAYFVDQLKELGFNYATKSGISISLEDLRTPPIKVPLMQKASTKIIQTDDQANHGEITEVERFQKIIHVWNTTSTELKDRLVTFFKKADPLNSVYIMAFSGARGNLEQVRQLVGMRGLMSDPSGNIIDRAIGTNFREGLSITDYIISSYGARKGLVDTAIKTADSGYLTRRLVEVAQRIIISELDCKTYKGIIVEDETLNFFKEQLQGRLLAFTIFKPGTEIVVGYRNQQITPSLLKEFINLKIKRIIIRSPLTCICRRAICQSCYGQNLASGNLVSLGETVGLIAAQSIGEPGTQLTMRTFHTGGVYTGELVRQIRSKVSGSMTFSSTLKVKSYRTDYGQDAMVSKNNSWLNVTNYANQVIKIEVQARTIILIKEHDFVKRNQVLFEAASKLKEINLAEKAIKYVYAKQAGEIILEKDGSPFTINSKDFIKKSKKNCIFWILSGDVYNTPINIKLKARKLAKIYTGQAIAQSKIVTTVGGFISLLKRKLSEEFNTLKVQSYSQSKSNLNIYLEIKEFKNIYYKIYLSFNDEIEFKLNFLDNQMFYIGVRVNKKYKTKTGGLFFIADPSKSVTQGSSKSQSIQSGSTIFYIPQATYKITKNIENLKLVKLIKNTFIKKHQEILPFYVTNLSGFLKYYDDTNTITITPGQHYSLEITQKIYEEYHLQVYYPGEIILNNIQIKVLSYIEFDIGVDPKNIFIAYLSIRPITRYEFSPEESIKDTKLKDLTSLNLISENLNLTISSGEEVEQDSPIQFINSPVRVNYPTNLRNSNILLQIKGPKNYNNKSKILLSYSQVFDFNETVPKEILKKDVFLNILVEDKQFLDPFSILGSYDHINISNNCISTIKIKKTAKKSTLLINTKLDYQEIFLDNFSHKYNQNSFLRGNTLINSNILIKNSGLIKKVLGNKIILHLGHSYLFSTGALIKKLPSDYVLKQENLGQLIYERLKTGDIVQGLPKIDAILEARTPAFEALLSTGQSFIKDIKSNSKYTQLITVPRKTGYYNIPCTERLLVQKYEIISVGQPLTEGALNPHTLLSIYFDYFYSLGILSVYEAAYRSLKKLQTLILMSIQKIYNSQGVTISSKHVELIIREMTHKVSILHGGKTSFLPGDIIDLDQARYINLSLNNQTKIEFYPILLGITKASLKKDGFLAASSFQETTNILTLAAIQGRTDWLQGLKENVIVGRLIPAGTGFYMNQDITFHKALIPRKNPREGGSLSLLNQFKLKEKNMKKLQNKFKKIKNFYG</sequence>
<keyword evidence="3" id="KW-0808">Transferase</keyword>
<reference evidence="11" key="1">
    <citation type="journal article" date="2021" name="Eur. J. Phycol.">
        <title>High-throughput sequencing of the kelp Alaria (Phaeophyceae) reveals epi-endobiotic associations, including a likely phaeophycean parasite.</title>
        <authorList>
            <person name="Bringloe T.T."/>
            <person name="Sauermann R."/>
            <person name="Krause-Jensen D."/>
            <person name="Olesen B."/>
            <person name="Klimova A."/>
            <person name="Klochkova T.A."/>
            <person name="Verbruggen H."/>
        </authorList>
    </citation>
    <scope>NUCLEOTIDE SEQUENCE</scope>
</reference>
<evidence type="ECO:0000259" key="10">
    <source>
        <dbReference type="Pfam" id="PF05000"/>
    </source>
</evidence>
<dbReference type="GO" id="GO:0000428">
    <property type="term" value="C:DNA-directed RNA polymerase complex"/>
    <property type="evidence" value="ECO:0007669"/>
    <property type="project" value="UniProtKB-KW"/>
</dbReference>
<geneLocation type="plastid" evidence="11"/>
<evidence type="ECO:0000256" key="1">
    <source>
        <dbReference type="ARBA" id="ARBA00012418"/>
    </source>
</evidence>
<dbReference type="InterPro" id="IPR007081">
    <property type="entry name" value="RNA_pol_Rpb1_5"/>
</dbReference>
<accession>A0A8E5F971</accession>
<evidence type="ECO:0000256" key="3">
    <source>
        <dbReference type="ARBA" id="ARBA00022679"/>
    </source>
</evidence>
<dbReference type="Pfam" id="PF04998">
    <property type="entry name" value="RNA_pol_Rpb1_5"/>
    <property type="match status" value="1"/>
</dbReference>
<dbReference type="EMBL" id="MW266089">
    <property type="protein sequence ID" value="QSV12732.1"/>
    <property type="molecule type" value="Genomic_DNA"/>
</dbReference>
<dbReference type="GO" id="GO:0003677">
    <property type="term" value="F:DNA binding"/>
    <property type="evidence" value="ECO:0007669"/>
    <property type="project" value="InterPro"/>
</dbReference>
<evidence type="ECO:0000256" key="6">
    <source>
        <dbReference type="ARBA" id="ARBA00022833"/>
    </source>
</evidence>
<dbReference type="PANTHER" id="PTHR19376">
    <property type="entry name" value="DNA-DIRECTED RNA POLYMERASE"/>
    <property type="match status" value="1"/>
</dbReference>
<keyword evidence="7" id="KW-0804">Transcription</keyword>
<dbReference type="CDD" id="cd02655">
    <property type="entry name" value="RNAP_beta'_C"/>
    <property type="match status" value="1"/>
</dbReference>
<gene>
    <name evidence="11" type="primary">rpoC2</name>
</gene>
<dbReference type="GO" id="GO:0046872">
    <property type="term" value="F:metal ion binding"/>
    <property type="evidence" value="ECO:0007669"/>
    <property type="project" value="UniProtKB-KW"/>
</dbReference>
<dbReference type="GO" id="GO:0006351">
    <property type="term" value="P:DNA-templated transcription"/>
    <property type="evidence" value="ECO:0007669"/>
    <property type="project" value="InterPro"/>
</dbReference>
<feature type="domain" description="RNA polymerase Rpb1" evidence="10">
    <location>
        <begin position="90"/>
        <end position="166"/>
    </location>
</feature>
<dbReference type="InterPro" id="IPR012756">
    <property type="entry name" value="DNA-dir_RpoC2_beta_pp"/>
</dbReference>
<evidence type="ECO:0000256" key="4">
    <source>
        <dbReference type="ARBA" id="ARBA00022695"/>
    </source>
</evidence>
<dbReference type="InterPro" id="IPR007066">
    <property type="entry name" value="RNA_pol_Rpb1_3"/>
</dbReference>
<evidence type="ECO:0000259" key="9">
    <source>
        <dbReference type="Pfam" id="PF04998"/>
    </source>
</evidence>